<protein>
    <submittedName>
        <fullName evidence="2">TLDc domain-containing protein</fullName>
    </submittedName>
</protein>
<dbReference type="WBParaSite" id="TASK_0000218801-mRNA-1">
    <property type="protein sequence ID" value="TASK_0000218801-mRNA-1"/>
    <property type="gene ID" value="TASK_0000218801"/>
</dbReference>
<reference evidence="2" key="1">
    <citation type="submission" date="2017-02" db="UniProtKB">
        <authorList>
            <consortium name="WormBaseParasite"/>
        </authorList>
    </citation>
    <scope>IDENTIFICATION</scope>
</reference>
<dbReference type="AlphaFoldDB" id="A0A0R3VXP4"/>
<feature type="region of interest" description="Disordered" evidence="1">
    <location>
        <begin position="233"/>
        <end position="257"/>
    </location>
</feature>
<sequence length="334" mass="35915">LHLCGHDFTGYGVTWRRGVVFSNAAVQLTSSHPRVLPLHPFPRRRKAYSSTFTSSGVGSSEGGGGSGGGGAECKFTAGGNLFAGASAPSKVTEHGDTLGVAGGITTLPPRIPRFTDFGVRPRRWRRRLSGLLNRFSFLLTTHSLTDGAQQTSTVLDPHYSIGCGSNRIQPTPSSLAALRSGDGDFVVDPTLSVFGSGGSRGGSRSGYVGRRNPLVFDVYVVIEEGVNDREILPDYSKSKTSHENATPGRQSSQSLQGNNACCMHRNHSPLHAPTLSHPVLMSQPVPLPMVLIRHKIDFECAYLFTHSFTSLHLLVPSFIHNHSVIHSHEPSSLK</sequence>
<accession>A0A0R3VXP4</accession>
<evidence type="ECO:0000313" key="2">
    <source>
        <dbReference type="WBParaSite" id="TASK_0000218801-mRNA-1"/>
    </source>
</evidence>
<evidence type="ECO:0000256" key="1">
    <source>
        <dbReference type="SAM" id="MobiDB-lite"/>
    </source>
</evidence>
<name>A0A0R3VXP4_TAEAS</name>
<feature type="compositionally biased region" description="Polar residues" evidence="1">
    <location>
        <begin position="243"/>
        <end position="257"/>
    </location>
</feature>
<proteinExistence type="predicted"/>
<feature type="compositionally biased region" description="Basic and acidic residues" evidence="1">
    <location>
        <begin position="233"/>
        <end position="242"/>
    </location>
</feature>
<organism evidence="2">
    <name type="scientific">Taenia asiatica</name>
    <name type="common">Asian tapeworm</name>
    <dbReference type="NCBI Taxonomy" id="60517"/>
    <lineage>
        <taxon>Eukaryota</taxon>
        <taxon>Metazoa</taxon>
        <taxon>Spiralia</taxon>
        <taxon>Lophotrochozoa</taxon>
        <taxon>Platyhelminthes</taxon>
        <taxon>Cestoda</taxon>
        <taxon>Eucestoda</taxon>
        <taxon>Cyclophyllidea</taxon>
        <taxon>Taeniidae</taxon>
        <taxon>Taenia</taxon>
    </lineage>
</organism>